<comment type="similarity">
    <text evidence="2">Belongs to the major facilitator superfamily.</text>
</comment>
<dbReference type="GO" id="GO:0012505">
    <property type="term" value="C:endomembrane system"/>
    <property type="evidence" value="ECO:0007669"/>
    <property type="project" value="UniProtKB-SubCell"/>
</dbReference>
<keyword evidence="11" id="KW-1185">Reference proteome</keyword>
<evidence type="ECO:0000313" key="10">
    <source>
        <dbReference type="EMBL" id="TFK20148.1"/>
    </source>
</evidence>
<feature type="transmembrane region" description="Helical" evidence="8">
    <location>
        <begin position="273"/>
        <end position="294"/>
    </location>
</feature>
<feature type="transmembrane region" description="Helical" evidence="8">
    <location>
        <begin position="474"/>
        <end position="494"/>
    </location>
</feature>
<evidence type="ECO:0000256" key="2">
    <source>
        <dbReference type="ARBA" id="ARBA00008335"/>
    </source>
</evidence>
<sequence length="543" mass="58953">MPGHSAGSPAYDGSPKDGDLDDIAIGLGSPVVAPLSQAYIPDHLKLNTSSHYNLNDSSPSTPTPFSDRSFSLDTEKERDGSTKQERVILRIGAGYLVYFLCGWGDGVTATVLPYFMEEFKVTFVTGSLLYAASTVGFIVGTLILERLLQQMGRISWSKLLRWLPICSRPESHQDHIPTPYSPVRARHISIAISSIIFSMFFVIMGSSKGYTALFIAYMIAAFARSILTGSLNPYFSSIGAKHIGYAFSCWSFGGVVAPLICQFIIAKGVHWPYFYYGSLVPCGLSIALLSAVFIPTRQELALERRTSIVDSVSSCSTSVVLKGDNEKSYPLPKPTNIKPENKLKLVLAHPFQWTISIFAGAYFGTETTSQGFIVSYLLRTRNSNPATAGYVPSGFFAGIMIGRIVWGYITQANADISFLHALVFVALAMQLVIWFVDIVPVNAVALVIIGLVFGPMFPASMNMANDIIPADQRLISMAIVSAGSSLGCAIFPFATGVILNSKGLHTLPYCNVALTGALLIFWACLPSAPPQLGVSRWLSRKQQ</sequence>
<dbReference type="InterPro" id="IPR011701">
    <property type="entry name" value="MFS"/>
</dbReference>
<name>A0A5C3KW49_COPMA</name>
<dbReference type="InterPro" id="IPR036259">
    <property type="entry name" value="MFS_trans_sf"/>
</dbReference>
<evidence type="ECO:0000256" key="4">
    <source>
        <dbReference type="ARBA" id="ARBA00022692"/>
    </source>
</evidence>
<feature type="transmembrane region" description="Helical" evidence="8">
    <location>
        <begin position="385"/>
        <end position="406"/>
    </location>
</feature>
<feature type="transmembrane region" description="Helical" evidence="8">
    <location>
        <begin position="506"/>
        <end position="525"/>
    </location>
</feature>
<feature type="domain" description="Major facilitator superfamily (MFS) profile" evidence="9">
    <location>
        <begin position="352"/>
        <end position="543"/>
    </location>
</feature>
<feature type="transmembrane region" description="Helical" evidence="8">
    <location>
        <begin position="418"/>
        <end position="436"/>
    </location>
</feature>
<feature type="transmembrane region" description="Helical" evidence="8">
    <location>
        <begin position="212"/>
        <end position="231"/>
    </location>
</feature>
<organism evidence="10 11">
    <name type="scientific">Coprinopsis marcescibilis</name>
    <name type="common">Agaric fungus</name>
    <name type="synonym">Psathyrella marcescibilis</name>
    <dbReference type="NCBI Taxonomy" id="230819"/>
    <lineage>
        <taxon>Eukaryota</taxon>
        <taxon>Fungi</taxon>
        <taxon>Dikarya</taxon>
        <taxon>Basidiomycota</taxon>
        <taxon>Agaricomycotina</taxon>
        <taxon>Agaricomycetes</taxon>
        <taxon>Agaricomycetidae</taxon>
        <taxon>Agaricales</taxon>
        <taxon>Agaricineae</taxon>
        <taxon>Psathyrellaceae</taxon>
        <taxon>Coprinopsis</taxon>
    </lineage>
</organism>
<feature type="transmembrane region" description="Helical" evidence="8">
    <location>
        <begin position="95"/>
        <end position="116"/>
    </location>
</feature>
<evidence type="ECO:0000256" key="8">
    <source>
        <dbReference type="SAM" id="Phobius"/>
    </source>
</evidence>
<protein>
    <submittedName>
        <fullName evidence="10">MFS general substrate transporter</fullName>
    </submittedName>
</protein>
<evidence type="ECO:0000313" key="11">
    <source>
        <dbReference type="Proteomes" id="UP000307440"/>
    </source>
</evidence>
<dbReference type="PROSITE" id="PS50850">
    <property type="entry name" value="MFS"/>
    <property type="match status" value="1"/>
</dbReference>
<feature type="transmembrane region" description="Helical" evidence="8">
    <location>
        <begin position="128"/>
        <end position="148"/>
    </location>
</feature>
<evidence type="ECO:0000256" key="6">
    <source>
        <dbReference type="ARBA" id="ARBA00023136"/>
    </source>
</evidence>
<dbReference type="Pfam" id="PF07690">
    <property type="entry name" value="MFS_1"/>
    <property type="match status" value="1"/>
</dbReference>
<comment type="subcellular location">
    <subcellularLocation>
        <location evidence="1">Endomembrane system</location>
        <topology evidence="1">Multi-pass membrane protein</topology>
    </subcellularLocation>
</comment>
<dbReference type="PANTHER" id="PTHR23514">
    <property type="entry name" value="BYPASS OF STOP CODON PROTEIN 6"/>
    <property type="match status" value="1"/>
</dbReference>
<gene>
    <name evidence="10" type="ORF">FA15DRAFT_708336</name>
</gene>
<feature type="transmembrane region" description="Helical" evidence="8">
    <location>
        <begin position="442"/>
        <end position="462"/>
    </location>
</feature>
<dbReference type="PANTHER" id="PTHR23514:SF3">
    <property type="entry name" value="BYPASS OF STOP CODON PROTEIN 6"/>
    <property type="match status" value="1"/>
</dbReference>
<accession>A0A5C3KW49</accession>
<dbReference type="InterPro" id="IPR051788">
    <property type="entry name" value="MFS_Transporter"/>
</dbReference>
<dbReference type="Proteomes" id="UP000307440">
    <property type="component" value="Unassembled WGS sequence"/>
</dbReference>
<dbReference type="Gene3D" id="1.20.1250.20">
    <property type="entry name" value="MFS general substrate transporter like domains"/>
    <property type="match status" value="2"/>
</dbReference>
<dbReference type="AlphaFoldDB" id="A0A5C3KW49"/>
<feature type="transmembrane region" description="Helical" evidence="8">
    <location>
        <begin position="243"/>
        <end position="267"/>
    </location>
</feature>
<proteinExistence type="inferred from homology"/>
<evidence type="ECO:0000256" key="1">
    <source>
        <dbReference type="ARBA" id="ARBA00004127"/>
    </source>
</evidence>
<dbReference type="OrthoDB" id="413079at2759"/>
<dbReference type="InterPro" id="IPR020846">
    <property type="entry name" value="MFS_dom"/>
</dbReference>
<dbReference type="EMBL" id="ML210310">
    <property type="protein sequence ID" value="TFK20148.1"/>
    <property type="molecule type" value="Genomic_DNA"/>
</dbReference>
<feature type="transmembrane region" description="Helical" evidence="8">
    <location>
        <begin position="345"/>
        <end position="365"/>
    </location>
</feature>
<keyword evidence="5 8" id="KW-1133">Transmembrane helix</keyword>
<dbReference type="GO" id="GO:0022857">
    <property type="term" value="F:transmembrane transporter activity"/>
    <property type="evidence" value="ECO:0007669"/>
    <property type="project" value="InterPro"/>
</dbReference>
<feature type="compositionally biased region" description="Low complexity" evidence="7">
    <location>
        <begin position="56"/>
        <end position="71"/>
    </location>
</feature>
<keyword evidence="6 8" id="KW-0472">Membrane</keyword>
<evidence type="ECO:0000256" key="5">
    <source>
        <dbReference type="ARBA" id="ARBA00022989"/>
    </source>
</evidence>
<keyword evidence="3" id="KW-0813">Transport</keyword>
<reference evidence="10 11" key="1">
    <citation type="journal article" date="2019" name="Nat. Ecol. Evol.">
        <title>Megaphylogeny resolves global patterns of mushroom evolution.</title>
        <authorList>
            <person name="Varga T."/>
            <person name="Krizsan K."/>
            <person name="Foldi C."/>
            <person name="Dima B."/>
            <person name="Sanchez-Garcia M."/>
            <person name="Sanchez-Ramirez S."/>
            <person name="Szollosi G.J."/>
            <person name="Szarkandi J.G."/>
            <person name="Papp V."/>
            <person name="Albert L."/>
            <person name="Andreopoulos W."/>
            <person name="Angelini C."/>
            <person name="Antonin V."/>
            <person name="Barry K.W."/>
            <person name="Bougher N.L."/>
            <person name="Buchanan P."/>
            <person name="Buyck B."/>
            <person name="Bense V."/>
            <person name="Catcheside P."/>
            <person name="Chovatia M."/>
            <person name="Cooper J."/>
            <person name="Damon W."/>
            <person name="Desjardin D."/>
            <person name="Finy P."/>
            <person name="Geml J."/>
            <person name="Haridas S."/>
            <person name="Hughes K."/>
            <person name="Justo A."/>
            <person name="Karasinski D."/>
            <person name="Kautmanova I."/>
            <person name="Kiss B."/>
            <person name="Kocsube S."/>
            <person name="Kotiranta H."/>
            <person name="LaButti K.M."/>
            <person name="Lechner B.E."/>
            <person name="Liimatainen K."/>
            <person name="Lipzen A."/>
            <person name="Lukacs Z."/>
            <person name="Mihaltcheva S."/>
            <person name="Morgado L.N."/>
            <person name="Niskanen T."/>
            <person name="Noordeloos M.E."/>
            <person name="Ohm R.A."/>
            <person name="Ortiz-Santana B."/>
            <person name="Ovrebo C."/>
            <person name="Racz N."/>
            <person name="Riley R."/>
            <person name="Savchenko A."/>
            <person name="Shiryaev A."/>
            <person name="Soop K."/>
            <person name="Spirin V."/>
            <person name="Szebenyi C."/>
            <person name="Tomsovsky M."/>
            <person name="Tulloss R.E."/>
            <person name="Uehling J."/>
            <person name="Grigoriev I.V."/>
            <person name="Vagvolgyi C."/>
            <person name="Papp T."/>
            <person name="Martin F.M."/>
            <person name="Miettinen O."/>
            <person name="Hibbett D.S."/>
            <person name="Nagy L.G."/>
        </authorList>
    </citation>
    <scope>NUCLEOTIDE SEQUENCE [LARGE SCALE GENOMIC DNA]</scope>
    <source>
        <strain evidence="10 11">CBS 121175</strain>
    </source>
</reference>
<keyword evidence="4 8" id="KW-0812">Transmembrane</keyword>
<feature type="transmembrane region" description="Helical" evidence="8">
    <location>
        <begin position="188"/>
        <end position="206"/>
    </location>
</feature>
<feature type="region of interest" description="Disordered" evidence="7">
    <location>
        <begin position="51"/>
        <end position="78"/>
    </location>
</feature>
<evidence type="ECO:0000256" key="3">
    <source>
        <dbReference type="ARBA" id="ARBA00022448"/>
    </source>
</evidence>
<evidence type="ECO:0000259" key="9">
    <source>
        <dbReference type="PROSITE" id="PS50850"/>
    </source>
</evidence>
<dbReference type="GO" id="GO:0016020">
    <property type="term" value="C:membrane"/>
    <property type="evidence" value="ECO:0007669"/>
    <property type="project" value="TreeGrafter"/>
</dbReference>
<evidence type="ECO:0000256" key="7">
    <source>
        <dbReference type="SAM" id="MobiDB-lite"/>
    </source>
</evidence>
<dbReference type="SUPFAM" id="SSF103473">
    <property type="entry name" value="MFS general substrate transporter"/>
    <property type="match status" value="1"/>
</dbReference>